<dbReference type="Proteomes" id="UP001172687">
    <property type="component" value="Unassembled WGS sequence"/>
</dbReference>
<dbReference type="RefSeq" id="WP_301161299.1">
    <property type="nucleotide sequence ID" value="NZ_JAUHTC010000021.1"/>
</dbReference>
<keyword evidence="1" id="KW-0812">Transmembrane</keyword>
<feature type="transmembrane region" description="Helical" evidence="1">
    <location>
        <begin position="29"/>
        <end position="47"/>
    </location>
</feature>
<reference evidence="2" key="1">
    <citation type="submission" date="2023-07" db="EMBL/GenBank/DDBJ databases">
        <title>Degradation of tert-butanol by M. austroafricanum TBA100.</title>
        <authorList>
            <person name="Helbich S."/>
            <person name="Vainshtein Y."/>
        </authorList>
    </citation>
    <scope>NUCLEOTIDE SEQUENCE</scope>
    <source>
        <strain evidence="2">TBA100</strain>
    </source>
</reference>
<dbReference type="EMBL" id="JAUHTC010000021">
    <property type="protein sequence ID" value="MDN4517168.1"/>
    <property type="molecule type" value="Genomic_DNA"/>
</dbReference>
<protein>
    <submittedName>
        <fullName evidence="2">Uncharacterized protein</fullName>
    </submittedName>
</protein>
<keyword evidence="3" id="KW-1185">Reference proteome</keyword>
<sequence>MPKAGVVAFAVPVSFLTLLGPQLTQRPRTLAVVVAAVVAIACAGLPANAGMTPGIAAGVATGWWEVGS</sequence>
<gene>
    <name evidence="2" type="ORF">QYF68_04925</name>
</gene>
<keyword evidence="1" id="KW-1133">Transmembrane helix</keyword>
<name>A0ABT8H8T3_MYCAO</name>
<keyword evidence="1" id="KW-0472">Membrane</keyword>
<evidence type="ECO:0000313" key="3">
    <source>
        <dbReference type="Proteomes" id="UP001172687"/>
    </source>
</evidence>
<organism evidence="2 3">
    <name type="scientific">Mycolicibacterium austroafricanum</name>
    <name type="common">Mycobacterium austroafricanum</name>
    <dbReference type="NCBI Taxonomy" id="39687"/>
    <lineage>
        <taxon>Bacteria</taxon>
        <taxon>Bacillati</taxon>
        <taxon>Actinomycetota</taxon>
        <taxon>Actinomycetes</taxon>
        <taxon>Mycobacteriales</taxon>
        <taxon>Mycobacteriaceae</taxon>
        <taxon>Mycolicibacterium</taxon>
    </lineage>
</organism>
<comment type="caution">
    <text evidence="2">The sequence shown here is derived from an EMBL/GenBank/DDBJ whole genome shotgun (WGS) entry which is preliminary data.</text>
</comment>
<proteinExistence type="predicted"/>
<evidence type="ECO:0000256" key="1">
    <source>
        <dbReference type="SAM" id="Phobius"/>
    </source>
</evidence>
<accession>A0ABT8H8T3</accession>
<evidence type="ECO:0000313" key="2">
    <source>
        <dbReference type="EMBL" id="MDN4517168.1"/>
    </source>
</evidence>